<dbReference type="GO" id="GO:0005886">
    <property type="term" value="C:plasma membrane"/>
    <property type="evidence" value="ECO:0007669"/>
    <property type="project" value="UniProtKB-SubCell"/>
</dbReference>
<keyword evidence="7 9" id="KW-0129">CBS domain</keyword>
<dbReference type="PANTHER" id="PTHR22777:SF32">
    <property type="entry name" value="UPF0053 INNER MEMBRANE PROTEIN YFJD"/>
    <property type="match status" value="1"/>
</dbReference>
<dbReference type="InterPro" id="IPR000644">
    <property type="entry name" value="CBS_dom"/>
</dbReference>
<dbReference type="NCBIfam" id="TIGR03520">
    <property type="entry name" value="GldE"/>
    <property type="match status" value="1"/>
</dbReference>
<evidence type="ECO:0000259" key="13">
    <source>
        <dbReference type="PROSITE" id="PS51846"/>
    </source>
</evidence>
<evidence type="ECO:0000256" key="3">
    <source>
        <dbReference type="ARBA" id="ARBA00022475"/>
    </source>
</evidence>
<dbReference type="eggNOG" id="COG1253">
    <property type="taxonomic scope" value="Bacteria"/>
</dbReference>
<dbReference type="STRING" id="880071.Fleli_2090"/>
<evidence type="ECO:0000256" key="6">
    <source>
        <dbReference type="ARBA" id="ARBA00022989"/>
    </source>
</evidence>
<evidence type="ECO:0000313" key="15">
    <source>
        <dbReference type="Proteomes" id="UP000006054"/>
    </source>
</evidence>
<evidence type="ECO:0000256" key="2">
    <source>
        <dbReference type="ARBA" id="ARBA00006337"/>
    </source>
</evidence>
<dbReference type="SUPFAM" id="SSF54631">
    <property type="entry name" value="CBS-domain pair"/>
    <property type="match status" value="1"/>
</dbReference>
<dbReference type="AlphaFoldDB" id="I4AKI8"/>
<dbReference type="InterPro" id="IPR005170">
    <property type="entry name" value="Transptr-assoc_dom"/>
</dbReference>
<dbReference type="EMBL" id="CP003345">
    <property type="protein sequence ID" value="AFM04473.1"/>
    <property type="molecule type" value="Genomic_DNA"/>
</dbReference>
<feature type="domain" description="CNNM transmembrane" evidence="13">
    <location>
        <begin position="34"/>
        <end position="224"/>
    </location>
</feature>
<comment type="subcellular location">
    <subcellularLocation>
        <location evidence="1">Cell membrane</location>
        <topology evidence="1">Multi-pass membrane protein</topology>
    </subcellularLocation>
</comment>
<dbReference type="InterPro" id="IPR036318">
    <property type="entry name" value="FAD-bd_PCMH-like_sf"/>
</dbReference>
<dbReference type="InterPro" id="IPR016169">
    <property type="entry name" value="FAD-bd_PCMH_sub2"/>
</dbReference>
<dbReference type="InterPro" id="IPR044751">
    <property type="entry name" value="Ion_transp-like_CBS"/>
</dbReference>
<dbReference type="PROSITE" id="PS51846">
    <property type="entry name" value="CNNM"/>
    <property type="match status" value="1"/>
</dbReference>
<evidence type="ECO:0000256" key="7">
    <source>
        <dbReference type="ARBA" id="ARBA00023122"/>
    </source>
</evidence>
<dbReference type="Pfam" id="PF00571">
    <property type="entry name" value="CBS"/>
    <property type="match status" value="2"/>
</dbReference>
<dbReference type="PANTHER" id="PTHR22777">
    <property type="entry name" value="HEMOLYSIN-RELATED"/>
    <property type="match status" value="1"/>
</dbReference>
<keyword evidence="5" id="KW-0677">Repeat</keyword>
<dbReference type="InterPro" id="IPR019862">
    <property type="entry name" value="Motility-assoc_prot_GldE"/>
</dbReference>
<name>I4AKI8_BERLS</name>
<evidence type="ECO:0000256" key="1">
    <source>
        <dbReference type="ARBA" id="ARBA00004651"/>
    </source>
</evidence>
<dbReference type="SUPFAM" id="SSF56176">
    <property type="entry name" value="FAD-binding/transporter-associated domain-like"/>
    <property type="match status" value="1"/>
</dbReference>
<dbReference type="InterPro" id="IPR046342">
    <property type="entry name" value="CBS_dom_sf"/>
</dbReference>
<feature type="transmembrane region" description="Helical" evidence="11">
    <location>
        <begin position="93"/>
        <end position="116"/>
    </location>
</feature>
<sequence>MNDSDSFSWNIINNLDNFHGLDALLQINSIQASSLVMYAFELFIILILLLLSGLISGSEVAFFSLTTQQIEECKDSEKLVDKKLLQLLSKQKLLLATILLLNNLINIAIVIASTYMMWQIFGREEEGLVVVILTAIVTAAIVFFGEVVPKVIARQRSLLFSRSVARPMAFAITIFRPAAWILAFMGERLEKSVKKGQNQTPVSVEQLNKALELTTNNEAAKEARQILRGVINFGQINAKQIMTSRTEITAVEYSTSYNNLLETIKESGYSRIPIYKEKMDDITGLLYAKDLLAHLREGSDFEWQELIRENVFYVPETKKIDDLFQDFQSKHIHMAIVVDEYGGTSGLVTLEDVIEEIVGEINDEFDDEEEKLFIRTAEDEYIFEGKTLLSDFVKEFELHGSHFDTVKGESESIGGLMLELFSKMPMRGETKEFPPFEFTIESADRKRVKKVKVRVLKQEDQEDED</sequence>
<dbReference type="InterPro" id="IPR002550">
    <property type="entry name" value="CNNM"/>
</dbReference>
<evidence type="ECO:0000256" key="9">
    <source>
        <dbReference type="PROSITE-ProRule" id="PRU00703"/>
    </source>
</evidence>
<dbReference type="Gene3D" id="3.30.465.10">
    <property type="match status" value="1"/>
</dbReference>
<dbReference type="GO" id="GO:0050660">
    <property type="term" value="F:flavin adenine dinucleotide binding"/>
    <property type="evidence" value="ECO:0007669"/>
    <property type="project" value="InterPro"/>
</dbReference>
<keyword evidence="6 10" id="KW-1133">Transmembrane helix</keyword>
<dbReference type="FunFam" id="3.10.580.10:FF:000002">
    <property type="entry name" value="Magnesium/cobalt efflux protein CorC"/>
    <property type="match status" value="1"/>
</dbReference>
<dbReference type="SMART" id="SM01091">
    <property type="entry name" value="CorC_HlyC"/>
    <property type="match status" value="1"/>
</dbReference>
<dbReference type="RefSeq" id="WP_014797920.1">
    <property type="nucleotide sequence ID" value="NC_018018.1"/>
</dbReference>
<dbReference type="KEGG" id="fli:Fleli_2090"/>
<evidence type="ECO:0000256" key="10">
    <source>
        <dbReference type="PROSITE-ProRule" id="PRU01193"/>
    </source>
</evidence>
<dbReference type="CDD" id="cd04590">
    <property type="entry name" value="CBS_pair_CorC_HlyC_assoc"/>
    <property type="match status" value="1"/>
</dbReference>
<dbReference type="Gene3D" id="3.10.580.10">
    <property type="entry name" value="CBS-domain"/>
    <property type="match status" value="1"/>
</dbReference>
<dbReference type="PATRIC" id="fig|880071.3.peg.2079"/>
<dbReference type="PROSITE" id="PS51371">
    <property type="entry name" value="CBS"/>
    <property type="match status" value="2"/>
</dbReference>
<dbReference type="Pfam" id="PF03471">
    <property type="entry name" value="CorC_HlyC"/>
    <property type="match status" value="1"/>
</dbReference>
<accession>I4AKI8</accession>
<evidence type="ECO:0000259" key="12">
    <source>
        <dbReference type="PROSITE" id="PS51371"/>
    </source>
</evidence>
<evidence type="ECO:0000256" key="5">
    <source>
        <dbReference type="ARBA" id="ARBA00022737"/>
    </source>
</evidence>
<feature type="domain" description="CBS" evidence="12">
    <location>
        <begin position="306"/>
        <end position="364"/>
    </location>
</feature>
<keyword evidence="8 10" id="KW-0472">Membrane</keyword>
<feature type="transmembrane region" description="Helical" evidence="11">
    <location>
        <begin position="35"/>
        <end position="55"/>
    </location>
</feature>
<evidence type="ECO:0000313" key="14">
    <source>
        <dbReference type="EMBL" id="AFM04473.1"/>
    </source>
</evidence>
<dbReference type="Pfam" id="PF01595">
    <property type="entry name" value="CNNM"/>
    <property type="match status" value="1"/>
</dbReference>
<reference evidence="15" key="1">
    <citation type="submission" date="2012-06" db="EMBL/GenBank/DDBJ databases">
        <title>The complete genome of Flexibacter litoralis DSM 6794.</title>
        <authorList>
            <person name="Lucas S."/>
            <person name="Copeland A."/>
            <person name="Lapidus A."/>
            <person name="Glavina del Rio T."/>
            <person name="Dalin E."/>
            <person name="Tice H."/>
            <person name="Bruce D."/>
            <person name="Goodwin L."/>
            <person name="Pitluck S."/>
            <person name="Peters L."/>
            <person name="Ovchinnikova G."/>
            <person name="Lu M."/>
            <person name="Kyrpides N."/>
            <person name="Mavromatis K."/>
            <person name="Ivanova N."/>
            <person name="Brettin T."/>
            <person name="Detter J.C."/>
            <person name="Han C."/>
            <person name="Larimer F."/>
            <person name="Land M."/>
            <person name="Hauser L."/>
            <person name="Markowitz V."/>
            <person name="Cheng J.-F."/>
            <person name="Hugenholtz P."/>
            <person name="Woyke T."/>
            <person name="Wu D."/>
            <person name="Spring S."/>
            <person name="Lang E."/>
            <person name="Kopitz M."/>
            <person name="Brambilla E."/>
            <person name="Klenk H.-P."/>
            <person name="Eisen J.A."/>
        </authorList>
    </citation>
    <scope>NUCLEOTIDE SEQUENCE [LARGE SCALE GENOMIC DNA]</scope>
    <source>
        <strain evidence="15">ATCC 23117 / DSM 6794 / NBRC 15988 / NCIMB 1366 / Sio-4</strain>
    </source>
</reference>
<feature type="domain" description="CBS" evidence="12">
    <location>
        <begin position="242"/>
        <end position="301"/>
    </location>
</feature>
<feature type="transmembrane region" description="Helical" evidence="11">
    <location>
        <begin position="128"/>
        <end position="148"/>
    </location>
</feature>
<keyword evidence="15" id="KW-1185">Reference proteome</keyword>
<evidence type="ECO:0000256" key="8">
    <source>
        <dbReference type="ARBA" id="ARBA00023136"/>
    </source>
</evidence>
<keyword evidence="4 10" id="KW-0812">Transmembrane</keyword>
<dbReference type="Proteomes" id="UP000006054">
    <property type="component" value="Chromosome"/>
</dbReference>
<evidence type="ECO:0000256" key="11">
    <source>
        <dbReference type="SAM" id="Phobius"/>
    </source>
</evidence>
<protein>
    <submittedName>
        <fullName evidence="14">Gliding motility-associated protein GldE</fullName>
    </submittedName>
</protein>
<dbReference type="HOGENOM" id="CLU_015237_4_1_10"/>
<proteinExistence type="inferred from homology"/>
<keyword evidence="3" id="KW-1003">Cell membrane</keyword>
<organism evidence="14 15">
    <name type="scientific">Bernardetia litoralis (strain ATCC 23117 / DSM 6794 / NBRC 15988 / NCIMB 1366 / Fx l1 / Sio-4)</name>
    <name type="common">Flexibacter litoralis</name>
    <dbReference type="NCBI Taxonomy" id="880071"/>
    <lineage>
        <taxon>Bacteria</taxon>
        <taxon>Pseudomonadati</taxon>
        <taxon>Bacteroidota</taxon>
        <taxon>Cytophagia</taxon>
        <taxon>Cytophagales</taxon>
        <taxon>Bernardetiaceae</taxon>
        <taxon>Bernardetia</taxon>
    </lineage>
</organism>
<evidence type="ECO:0000256" key="4">
    <source>
        <dbReference type="ARBA" id="ARBA00022692"/>
    </source>
</evidence>
<comment type="similarity">
    <text evidence="2">Belongs to the UPF0053 family.</text>
</comment>
<feature type="transmembrane region" description="Helical" evidence="11">
    <location>
        <begin position="168"/>
        <end position="185"/>
    </location>
</feature>
<gene>
    <name evidence="14" type="ordered locus">Fleli_2090</name>
</gene>